<feature type="compositionally biased region" description="Low complexity" evidence="6">
    <location>
        <begin position="1272"/>
        <end position="1297"/>
    </location>
</feature>
<dbReference type="PROSITE" id="PS01187">
    <property type="entry name" value="EGF_CA"/>
    <property type="match status" value="1"/>
</dbReference>
<dbReference type="Gene3D" id="2.10.25.10">
    <property type="entry name" value="Laminin"/>
    <property type="match status" value="1"/>
</dbReference>
<evidence type="ECO:0000256" key="5">
    <source>
        <dbReference type="PROSITE-ProRule" id="PRU00076"/>
    </source>
</evidence>
<feature type="domain" description="EGF-like" evidence="7">
    <location>
        <begin position="4610"/>
        <end position="4644"/>
    </location>
</feature>
<feature type="compositionally biased region" description="Acidic residues" evidence="6">
    <location>
        <begin position="1614"/>
        <end position="1632"/>
    </location>
</feature>
<feature type="compositionally biased region" description="Polar residues" evidence="6">
    <location>
        <begin position="1479"/>
        <end position="1491"/>
    </location>
</feature>
<dbReference type="PROSITE" id="PS00010">
    <property type="entry name" value="ASX_HYDROXYL"/>
    <property type="match status" value="1"/>
</dbReference>
<feature type="compositionally biased region" description="Polar residues" evidence="6">
    <location>
        <begin position="1303"/>
        <end position="1316"/>
    </location>
</feature>
<accession>A0AAV1JBF1</accession>
<sequence>MTADLTVLLVNDQKRNDYASKTGRYHSVKPLIGLLTSTARTFIQDGVTTEFATQILGTTLDNGRIYAQVLTKSSLVLYSKPYNDEPYVVSPTRVPSLDGWNVKQDLGIIDPDKFVLKNTDYLAPNSKMDIVYASKPTKENSKFWNVPSDNSGQANNQVFEEPTGRRVQAYKEIPKFEVYNYLDGPAIDNEKKVEYVVEPSVMDNVNSQYRQSKAYEPMVNNIKDSDVEEIKESNIVKVKPNYDLPTFTIKNEFSPIFYYIDNVESRQPAQQALPQTKTPKKLFGNKSEPRPKKTFTYQGFADFTTVVGDTVIIFTPNTDTVRQPNPDEVNVFPSARPVDKLATKITFLSADIPVATSTYKAHEDNIVTKLSTIDDKDTTDQPLYRYKDNEKNTEVNSEIPDSIRVQYSNSFDLNLDVLQPSEPVFSVTESTRNTDDLEYVGINQQSSQATEPLQMFSPTITLAEDSKASAVTEETPNELFTNSEEESENTAAEITEKTIEDEEFEENESTPEMEPEIFTTTESGHSEESEEIETTTENKYNKHEEVICDDGLETQSTMTTEYKTLTYLTTYFIPLETDTTTSVKSDVVVESNVGYLTNIVCKTNILDIEPTATVKLDVKPTEQSYTETSRVTGNNELLSETVTENTPKTTQIEKNSLTTPVDIVNRGQYDSEESEEEDVNETTEAISSTSENVITSQSHVEVTVSTEHTPTDKPQSEEDVNDSENEIDLIYKTLYTTYTYFTTFFGDQSSSVASHKSIVTNIITSTVDLSKMDPALLGAFDDGEIAPTNVGIGRPTETFAINSIIDLVKNKDVIESVEGGEQYNSHTPTPILGDEFVASIKPDSVKTYYTTYTFFTTIYVGSDANVCSRNEVYTNYVGPDELIPTKTNLLTKESTRAQFDFRNCKQVKGLTQEADNSNESSESTISMTENTSDSKHISPKSPLEVDMLFSVDSNPLISENSYITDVKSSSSKGETKYLDNNNVLDDQISSESNIDEILPSPTLLLQTSYTTFTYFTTMYIGKDSSKVKSRLETITNVVTETITPKNEPEEENNLPITYYTTFTYWTTLYKDKSTTITSREEIVSNIVTPTIQVAPTVSPIDTSPIDVESVLPPKDLEVILKPSQLEDTLEHEDGKATFYTTYTYFTTFYAGNTSQIRSSLATVTNVVDNTRVLEDNQLGRKVPTGAAEKNLIQDNGDKQLNINATPIKEEIKTTQLPELSVATPTSLQGTYIDNLFAEVKPPEKTDSGTEDKKIIFSQVAVISGDSTIVTNDNKTLDDTTSSTSTTTTEGTITLTTNPEVIESSVTEPETTTNAQLSEEEDDDSNPRKRGRLSFTTKKPTFTPVIIPFASRNRPTFSPKRQPLPNSATTITRPEFTPTITATPTLKSVRPSGSFGGNRKPAVVGSSSISGKRFSGRSSSNVPANVPASRPGGFGRASIQPTSRRTGFRSSSSRGNLDFASRSASPKIRPTASSRLRGGRQSSVAFYTPSDQNEAETYATQQEENVTEALDEATESSIRQTTNNPLLRFRRPTIARQPGTALLPRSTTPAPRRALPTRGRVTTTTRRTTTRTTNNPLLSLRRQRPNSLFPRRNLFKQPDPEPEEEIGEDEQKVDESDEILEEEEEFEEDNDYDSSDRKEQKVATPAPSTKRSNVVSIRPFGFKRRVKRQVDYGSRKLSNFRRPGPKSASTRRPEPEPETEAPVPAKPKSSRYNSRISSNSRSTTVSAPRSSARQPFIVRGESRTTTTSSPAYKRSGKSRPSSRTTTLSSRLKAPRLSGKSTPSSRSSSSRTTSRNSRTRTTTGRASSRQRNSFENFSGERYNKYDNILNDGKITVTHQIPIEVTIPVVNGKITEYKNVLTAKPSIETLLLNQVSTSIGPLGHQQLVLAVESTGLADNGATKLTRFVLHETPTTTVIFTPTTIRGRKTSFSHVLPSTVYNVEPVVQTVAPEINSNVPLANLLLSQLLLGNQQPAINPLLALQGQALLPQQPIVQTPVTEYKTRTTTYVTTVTDSRATVLSITFRGTPILTTIVDPTTDVITATEYLTDTVVTTPTVLAPQPQFNSLLLPLLLQQQQQQQQQQALQTANPLLGLSPTDLNLLANNLGQNNVGQNNLVQNNNLNNDIYSNSPKPNVLSDFNSNEDFSDDIQNDEEDIPPPTSAPARKRSRAKAAKPSPPKITSVVTLYVSGKHPGEFSTVLSTVVSEDTQTVRKREAIYYEDVKIMPSILPNIGELFGSESQGYLENSIASDMDKYFSNPGHDSQRETQSLESIVGSLTFNTNAIVYDNSPWRPGRESDLLNRDSDEDQRKLKNLATRIMSNGVEVLVKDKNANGKQEQRMLKITPISTTKPHMGPTQNKSLLSSAVATVVSRQQLSAIFPMHQLMQHNYIIKTCMTTYTYLTTIVHNKRSAISTFETIVSVVTTESLTNLYASEVLADLKPTKTKYLDVKTIQPTVANSLYQEHFPKIDKRIDSHEDDSLFDIIQPSEVNHTPCSTTSCSCSHTKTENLNSKYANSIDSSPVSNKHASKTTKRDVPKLDIKTTNKETLNMKTKYRPYDYDINSQITPTDRIVEKYTEVISDYSDEKDTNTVDESELLTNEKAPVKNNRVANKTSEKTKLEKPQKVNKNKLVVAELIKLGSLGIKGLSQLAPVFEKMTGSFMKRQDVNQSTSTTTLKPVTKLTPYSAEKRVDSTENKHGNFPIYIPVDEMETSESQVSFSNISMHPNVPWAFEYKHNKGHIYPPKIVQESPLVNGGIPISPGEIIRANSDVIVGKPAVGGPLTLAASGIKLHNVVNRPPLDSYMADSEQYPVNEQYPLSLPQNKKSAPTRHTDDSFDLRPPEPPKAISKIPKRPQNMPGHENLNDMHDIPPYSTQGSMDLKDRINHHSTGSKIKSSMTKDHGRPAFLDYIPSLAKPTSSIPLKQHIEFGPYEENETSHVILDSSPSSSEIVSTKIETSDDDSTSSDSSDLDKPFLVDIQPSRVANVLIPHGSSTALVFAGSSEPHKTGDYIDDPLPYPEPGYFGSFSIDAPQMTNVHNVSPNKNQFIKEPIIISSHTSLPSYKPNIPFTENLNKSRSDGHNWKNNRHYNLQNIPPPISIQETHLRVGPHIAVYKPDDYKGDFENKHKTNINRHPIAKDGKEIIDREYENYLAVPPPPPKQYKQESQFPQNKPYNQRPIIHTKPVQDMKVFLNVQHPVPDHLPPKITSEVYFASQTPMNGQSQTYNMQVPKLPSTNNKPINGQQTFQSNTKLIKPPTNSNKTIISDSGIDTTYSVTLNTGTRVKNIGGQNQLIGSSITVPISTSEHNGELNANIPIGTNIAIRVEDDPSKYDTVALHGKPDPSLSLFNVQPSHTKPQNNEVKFSNSFIDTRITPRPTSLNSHANFPMVNEYSPYHPLKKEESIQENYDDNKSTEQKRPGKIISNIPTNSHGWYSSVLNDDNIKHISNINMDVTTRKVIPLSFDHTKDTILFNNSIKITNVGKPPTEFLEFQTRPIGHKLSIGRPFSKPKESDTSETKNKPILPAFTIKPNYIPSIYSAKQPVYNIPVIDNVKENESNSEKSKPVYETSEEIYDGKDDFVDHEGEADGEISSESMKIPVVTSSEERQNSSKPLTSNKGMSINNINQGTQTEKPFRHNNKTVFQTNSMSPILSPHRAPYSKPRPFTVTNSIPLDHQLQTPHWQINQMVENGTNVSYEDSFELNTGEKVYKPMPNTTANIIKNESNSLAGSAYKNDSIITSTVHIRDKKPLVVKVPEKSTMPTFTIQSKEEINQTNSEIINLSPPPPNVNYIRPHQNHELIMGMSPPPPENVLNRNPSHPSRTAPTIRTPPPYRNVPPRTLPTRPSTQRPVRKPAKKDEPSTLRPTYDLVNKFKRPYYNRDQPSSLLLPPPRELPSKVPDLKIDPTFNNFVSSAANVIFPTETSSPWITSSGVDFSSGFNFAPTVVKYPEIITSSQSTLLDSDLDETYADVSYSFEEVSKPSKSVILDKTETDKNNSVQFKVESQTPQDADKIKLKKDSSQESSEEDSKTDTVKIISSGIKNWTRKPYPIRTEDKKGIKYKPSPKPPIITPTRTLTRPELLYPTREINSKILRPTFNSFPSVQPIDIIESSEILPEEDIIRPTQTLHGYYSDSSISLEKTGIIEETVASTPTNGKKDNQINTQGLHHAGNEIKISDEIIPTKTEFKTSVVTFTKTLLESPETISSIGYVNLTHTLTVTHTKTSLVSKSEGAVTQTLILTNTHTSTVVDVITEIYTEVQPTTIIETVTKHIPIEVEATPVQEITSTKTPIDDITMSSEEKDNFIIKDSDVTENIQKIEAEEEKDNDTFFVVMNKSQNGGKSPPVNTDIETGDYEGITRNEQVNNNGVSQVLFGEILLAGTPYLETTNIGHPAGIGFGKECQPDCKASRNERCQRIDGIMKCVCRPGFARMFPDRPCKPTYTYSVSLVLSSQRNKRLRFHPNLADNSTKEYHQLAIATHEGINRMVMQSDLRDVFHGVHITGFRPIEMKGKTSDPYQGVTNDFYVQLSDNAHEYRLKEVIEKYLRNNNYSLGGTEVFAAADLIDRLNVSDFDECVSGQFHDCSEHAKCFNLRGTYTCSCLEGFADLSVNTLYPGRICSSEAVGCDTCNYHGTCFDRESAVICECFKWYAGKTCQVNLKAVLITVTVSGLLIITAVTIFASRKCCVSRSPATQTFVIGCMQGMPSLHQGNMPKQRADRRALIAERENAETCSVQNASLPYIPSKRVRTSTGAAHVISEPPAHCPPPPPAPAVLIPRARLLHSDSRDNLSRKKSMEACAEAKLISYLESGAANVKEEMRRKHSLESSYSADKDRHNKQGALVSAGFKVSTTVRPEEGMKEDDASSINKTDIDGQLSRFDTLRKSFSQEDNISEWTDAERRLGEL</sequence>
<feature type="compositionally biased region" description="Low complexity" evidence="6">
    <location>
        <begin position="1699"/>
        <end position="1721"/>
    </location>
</feature>
<feature type="region of interest" description="Disordered" evidence="6">
    <location>
        <begin position="689"/>
        <end position="722"/>
    </location>
</feature>
<dbReference type="PROSITE" id="PS00022">
    <property type="entry name" value="EGF_1"/>
    <property type="match status" value="1"/>
</dbReference>
<dbReference type="InterPro" id="IPR000152">
    <property type="entry name" value="EGF-type_Asp/Asn_hydroxyl_site"/>
</dbReference>
<dbReference type="SUPFAM" id="SSF82671">
    <property type="entry name" value="SEA domain"/>
    <property type="match status" value="1"/>
</dbReference>
<dbReference type="InterPro" id="IPR009030">
    <property type="entry name" value="Growth_fac_rcpt_cys_sf"/>
</dbReference>
<feature type="compositionally biased region" description="Basic and acidic residues" evidence="6">
    <location>
        <begin position="3400"/>
        <end position="3412"/>
    </location>
</feature>
<comment type="caution">
    <text evidence="8">The sequence shown here is derived from an EMBL/GenBank/DDBJ whole genome shotgun (WGS) entry which is preliminary data.</text>
</comment>
<feature type="compositionally biased region" description="Basic and acidic residues" evidence="6">
    <location>
        <begin position="4841"/>
        <end position="4850"/>
    </location>
</feature>
<feature type="region of interest" description="Disordered" evidence="6">
    <location>
        <begin position="2119"/>
        <end position="2174"/>
    </location>
</feature>
<feature type="region of interest" description="Disordered" evidence="6">
    <location>
        <begin position="3400"/>
        <end position="3420"/>
    </location>
</feature>
<feature type="compositionally biased region" description="Polar residues" evidence="6">
    <location>
        <begin position="3603"/>
        <end position="3625"/>
    </location>
</feature>
<feature type="compositionally biased region" description="Polar residues" evidence="6">
    <location>
        <begin position="2883"/>
        <end position="2892"/>
    </location>
</feature>
<feature type="compositionally biased region" description="Polar residues" evidence="6">
    <location>
        <begin position="3805"/>
        <end position="3818"/>
    </location>
</feature>
<dbReference type="PROSITE" id="PS50026">
    <property type="entry name" value="EGF_3"/>
    <property type="match status" value="2"/>
</dbReference>
<feature type="region of interest" description="Disordered" evidence="6">
    <location>
        <begin position="3572"/>
        <end position="3626"/>
    </location>
</feature>
<evidence type="ECO:0000256" key="4">
    <source>
        <dbReference type="ARBA" id="ARBA00023157"/>
    </source>
</evidence>
<feature type="compositionally biased region" description="Low complexity" evidence="6">
    <location>
        <begin position="1556"/>
        <end position="1572"/>
    </location>
</feature>
<evidence type="ECO:0000256" key="1">
    <source>
        <dbReference type="ARBA" id="ARBA00022536"/>
    </source>
</evidence>
<dbReference type="SMART" id="SM00181">
    <property type="entry name" value="EGF"/>
    <property type="match status" value="3"/>
</dbReference>
<proteinExistence type="predicted"/>
<feature type="compositionally biased region" description="Polar residues" evidence="6">
    <location>
        <begin position="1363"/>
        <end position="1385"/>
    </location>
</feature>
<dbReference type="SUPFAM" id="SSF57184">
    <property type="entry name" value="Growth factor receptor domain"/>
    <property type="match status" value="1"/>
</dbReference>
<feature type="region of interest" description="Disordered" evidence="6">
    <location>
        <begin position="1533"/>
        <end position="1816"/>
    </location>
</feature>
<dbReference type="InterPro" id="IPR036364">
    <property type="entry name" value="SEA_dom_sf"/>
</dbReference>
<keyword evidence="1 5" id="KW-0245">EGF-like domain</keyword>
<keyword evidence="4 5" id="KW-1015">Disulfide bond</keyword>
<feature type="compositionally biased region" description="Polar residues" evidence="6">
    <location>
        <begin position="1722"/>
        <end position="1732"/>
    </location>
</feature>
<feature type="region of interest" description="Disordered" evidence="6">
    <location>
        <begin position="466"/>
        <end position="537"/>
    </location>
</feature>
<feature type="compositionally biased region" description="Polar residues" evidence="6">
    <location>
        <begin position="689"/>
        <end position="708"/>
    </location>
</feature>
<name>A0AAV1JBF1_9NEOP</name>
<dbReference type="FunFam" id="2.10.25.10:FF:000038">
    <property type="entry name" value="Fibrillin 2"/>
    <property type="match status" value="1"/>
</dbReference>
<evidence type="ECO:0000313" key="9">
    <source>
        <dbReference type="Proteomes" id="UP001497472"/>
    </source>
</evidence>
<feature type="compositionally biased region" description="Low complexity" evidence="6">
    <location>
        <begin position="1441"/>
        <end position="1454"/>
    </location>
</feature>
<evidence type="ECO:0000256" key="2">
    <source>
        <dbReference type="ARBA" id="ARBA00022729"/>
    </source>
</evidence>
<feature type="region of interest" description="Disordered" evidence="6">
    <location>
        <begin position="3994"/>
        <end position="4023"/>
    </location>
</feature>
<dbReference type="Pfam" id="PF15950">
    <property type="entry name" value="DUF4758"/>
    <property type="match status" value="3"/>
</dbReference>
<comment type="caution">
    <text evidence="5">Lacks conserved residue(s) required for the propagation of feature annotation.</text>
</comment>
<feature type="region of interest" description="Disordered" evidence="6">
    <location>
        <begin position="4813"/>
        <end position="4858"/>
    </location>
</feature>
<keyword evidence="9" id="KW-1185">Reference proteome</keyword>
<feature type="domain" description="EGF-like" evidence="7">
    <location>
        <begin position="4560"/>
        <end position="4599"/>
    </location>
</feature>
<feature type="compositionally biased region" description="Basic and acidic residues" evidence="6">
    <location>
        <begin position="4001"/>
        <end position="4023"/>
    </location>
</feature>
<feature type="compositionally biased region" description="Polar residues" evidence="6">
    <location>
        <begin position="2939"/>
        <end position="2951"/>
    </location>
</feature>
<dbReference type="CDD" id="cd00054">
    <property type="entry name" value="EGF_CA"/>
    <property type="match status" value="2"/>
</dbReference>
<dbReference type="GO" id="GO:0005509">
    <property type="term" value="F:calcium ion binding"/>
    <property type="evidence" value="ECO:0007669"/>
    <property type="project" value="InterPro"/>
</dbReference>
<dbReference type="SMART" id="SM00179">
    <property type="entry name" value="EGF_CA"/>
    <property type="match status" value="1"/>
</dbReference>
<evidence type="ECO:0000256" key="6">
    <source>
        <dbReference type="SAM" id="MobiDB-lite"/>
    </source>
</evidence>
<evidence type="ECO:0000256" key="3">
    <source>
        <dbReference type="ARBA" id="ARBA00022737"/>
    </source>
</evidence>
<reference evidence="8 9" key="1">
    <citation type="submission" date="2023-11" db="EMBL/GenBank/DDBJ databases">
        <authorList>
            <person name="Okamura Y."/>
        </authorList>
    </citation>
    <scope>NUCLEOTIDE SEQUENCE [LARGE SCALE GENOMIC DNA]</scope>
</reference>
<dbReference type="InterPro" id="IPR031866">
    <property type="entry name" value="DUF4758"/>
</dbReference>
<dbReference type="InterPro" id="IPR000742">
    <property type="entry name" value="EGF"/>
</dbReference>
<dbReference type="Pfam" id="PF07645">
    <property type="entry name" value="EGF_CA"/>
    <property type="match status" value="1"/>
</dbReference>
<dbReference type="PANTHER" id="PTHR39072">
    <property type="entry name" value="RE48511P"/>
    <property type="match status" value="1"/>
</dbReference>
<dbReference type="InterPro" id="IPR049883">
    <property type="entry name" value="NOTCH1_EGF-like"/>
</dbReference>
<feature type="region of interest" description="Disordered" evidence="6">
    <location>
        <begin position="3794"/>
        <end position="3862"/>
    </location>
</feature>
<keyword evidence="2" id="KW-0732">Signal</keyword>
<evidence type="ECO:0000259" key="7">
    <source>
        <dbReference type="PROSITE" id="PS50026"/>
    </source>
</evidence>
<dbReference type="EMBL" id="CAVLEF010000008">
    <property type="protein sequence ID" value="CAK1546704.1"/>
    <property type="molecule type" value="Genomic_DNA"/>
</dbReference>
<dbReference type="InterPro" id="IPR018097">
    <property type="entry name" value="EGF_Ca-bd_CS"/>
</dbReference>
<feature type="compositionally biased region" description="Polar residues" evidence="6">
    <location>
        <begin position="1404"/>
        <end position="1422"/>
    </location>
</feature>
<feature type="compositionally biased region" description="Basic and acidic residues" evidence="6">
    <location>
        <begin position="2826"/>
        <end position="2838"/>
    </location>
</feature>
<feature type="compositionally biased region" description="Acidic residues" evidence="6">
    <location>
        <begin position="2141"/>
        <end position="2153"/>
    </location>
</feature>
<feature type="region of interest" description="Disordered" evidence="6">
    <location>
        <begin position="1272"/>
        <end position="1492"/>
    </location>
</feature>
<feature type="compositionally biased region" description="Low complexity" evidence="6">
    <location>
        <begin position="1757"/>
        <end position="1770"/>
    </location>
</feature>
<feature type="compositionally biased region" description="Low complexity" evidence="6">
    <location>
        <begin position="1779"/>
        <end position="1807"/>
    </location>
</feature>
<organism evidence="8 9">
    <name type="scientific">Leptosia nina</name>
    <dbReference type="NCBI Taxonomy" id="320188"/>
    <lineage>
        <taxon>Eukaryota</taxon>
        <taxon>Metazoa</taxon>
        <taxon>Ecdysozoa</taxon>
        <taxon>Arthropoda</taxon>
        <taxon>Hexapoda</taxon>
        <taxon>Insecta</taxon>
        <taxon>Pterygota</taxon>
        <taxon>Neoptera</taxon>
        <taxon>Endopterygota</taxon>
        <taxon>Lepidoptera</taxon>
        <taxon>Glossata</taxon>
        <taxon>Ditrysia</taxon>
        <taxon>Papilionoidea</taxon>
        <taxon>Pieridae</taxon>
        <taxon>Pierinae</taxon>
        <taxon>Leptosia</taxon>
    </lineage>
</organism>
<dbReference type="InterPro" id="IPR001881">
    <property type="entry name" value="EGF-like_Ca-bd_dom"/>
</dbReference>
<gene>
    <name evidence="8" type="ORF">LNINA_LOCUS6240</name>
</gene>
<protein>
    <recommendedName>
        <fullName evidence="7">EGF-like domain-containing protein</fullName>
    </recommendedName>
</protein>
<feature type="compositionally biased region" description="Polar residues" evidence="6">
    <location>
        <begin position="913"/>
        <end position="931"/>
    </location>
</feature>
<feature type="region of interest" description="Disordered" evidence="6">
    <location>
        <begin position="910"/>
        <end position="939"/>
    </location>
</feature>
<feature type="region of interest" description="Disordered" evidence="6">
    <location>
        <begin position="2814"/>
        <end position="2897"/>
    </location>
</feature>
<dbReference type="Proteomes" id="UP001497472">
    <property type="component" value="Unassembled WGS sequence"/>
</dbReference>
<feature type="disulfide bond" evidence="5">
    <location>
        <begin position="4634"/>
        <end position="4643"/>
    </location>
</feature>
<dbReference type="PANTHER" id="PTHR39072:SF2">
    <property type="match status" value="1"/>
</dbReference>
<feature type="compositionally biased region" description="Polar residues" evidence="6">
    <location>
        <begin position="1645"/>
        <end position="1654"/>
    </location>
</feature>
<feature type="region of interest" description="Disordered" evidence="6">
    <location>
        <begin position="2932"/>
        <end position="2967"/>
    </location>
</feature>
<keyword evidence="3" id="KW-0677">Repeat</keyword>
<evidence type="ECO:0000313" key="8">
    <source>
        <dbReference type="EMBL" id="CAK1546704.1"/>
    </source>
</evidence>
<feature type="compositionally biased region" description="Acidic residues" evidence="6">
    <location>
        <begin position="499"/>
        <end position="515"/>
    </location>
</feature>